<reference evidence="2 3" key="1">
    <citation type="journal article" date="2016" name="Nat. Commun.">
        <title>Thousands of microbial genomes shed light on interconnected biogeochemical processes in an aquifer system.</title>
        <authorList>
            <person name="Anantharaman K."/>
            <person name="Brown C.T."/>
            <person name="Hug L.A."/>
            <person name="Sharon I."/>
            <person name="Castelle C.J."/>
            <person name="Probst A.J."/>
            <person name="Thomas B.C."/>
            <person name="Singh A."/>
            <person name="Wilkins M.J."/>
            <person name="Karaoz U."/>
            <person name="Brodie E.L."/>
            <person name="Williams K.H."/>
            <person name="Hubbard S.S."/>
            <person name="Banfield J.F."/>
        </authorList>
    </citation>
    <scope>NUCLEOTIDE SEQUENCE [LARGE SCALE GENOMIC DNA]</scope>
    <source>
        <strain evidence="3">RIFCSPLOWO2_12_FULL_64_10</strain>
    </source>
</reference>
<dbReference type="EMBL" id="MFKF01000287">
    <property type="protein sequence ID" value="OGG46717.1"/>
    <property type="molecule type" value="Genomic_DNA"/>
</dbReference>
<gene>
    <name evidence="2" type="ORF">A3F84_20350</name>
</gene>
<keyword evidence="1" id="KW-0732">Signal</keyword>
<evidence type="ECO:0000256" key="1">
    <source>
        <dbReference type="SAM" id="SignalP"/>
    </source>
</evidence>
<evidence type="ECO:0000313" key="2">
    <source>
        <dbReference type="EMBL" id="OGG46717.1"/>
    </source>
</evidence>
<comment type="caution">
    <text evidence="2">The sequence shown here is derived from an EMBL/GenBank/DDBJ whole genome shotgun (WGS) entry which is preliminary data.</text>
</comment>
<dbReference type="AlphaFoldDB" id="A0A1F6CCK6"/>
<protein>
    <submittedName>
        <fullName evidence="2">Uncharacterized protein</fullName>
    </submittedName>
</protein>
<name>A0A1F6CCK6_HANXR</name>
<proteinExistence type="predicted"/>
<dbReference type="Proteomes" id="UP000178606">
    <property type="component" value="Unassembled WGS sequence"/>
</dbReference>
<feature type="signal peptide" evidence="1">
    <location>
        <begin position="1"/>
        <end position="23"/>
    </location>
</feature>
<accession>A0A1F6CCK6</accession>
<evidence type="ECO:0000313" key="3">
    <source>
        <dbReference type="Proteomes" id="UP000178606"/>
    </source>
</evidence>
<feature type="chain" id="PRO_5009523318" evidence="1">
    <location>
        <begin position="24"/>
        <end position="60"/>
    </location>
</feature>
<sequence>MSPMMRGVSLTLIVALLSQTAGCYTTRIQQTIGEEIKGEMLQKGMLVYMTRLMWNDFVSY</sequence>
<organism evidence="2 3">
    <name type="scientific">Handelsmanbacteria sp. (strain RIFCSPLOWO2_12_FULL_64_10)</name>
    <dbReference type="NCBI Taxonomy" id="1817868"/>
    <lineage>
        <taxon>Bacteria</taxon>
        <taxon>Candidatus Handelsmaniibacteriota</taxon>
    </lineage>
</organism>